<dbReference type="Proteomes" id="UP000242427">
    <property type="component" value="Unassembled WGS sequence"/>
</dbReference>
<dbReference type="PROSITE" id="PS50850">
    <property type="entry name" value="MFS"/>
    <property type="match status" value="1"/>
</dbReference>
<dbReference type="GO" id="GO:0022857">
    <property type="term" value="F:transmembrane transporter activity"/>
    <property type="evidence" value="ECO:0007669"/>
    <property type="project" value="InterPro"/>
</dbReference>
<keyword evidence="5 8" id="KW-1133">Transmembrane helix</keyword>
<feature type="transmembrane region" description="Helical" evidence="8">
    <location>
        <begin position="59"/>
        <end position="79"/>
    </location>
</feature>
<evidence type="ECO:0000256" key="1">
    <source>
        <dbReference type="ARBA" id="ARBA00004651"/>
    </source>
</evidence>
<comment type="caution">
    <text evidence="10">The sequence shown here is derived from an EMBL/GenBank/DDBJ whole genome shotgun (WGS) entry which is preliminary data.</text>
</comment>
<dbReference type="OrthoDB" id="9812221at2"/>
<feature type="domain" description="Major facilitator superfamily (MFS) profile" evidence="9">
    <location>
        <begin position="22"/>
        <end position="403"/>
    </location>
</feature>
<evidence type="ECO:0000313" key="11">
    <source>
        <dbReference type="Proteomes" id="UP000242427"/>
    </source>
</evidence>
<dbReference type="InterPro" id="IPR011701">
    <property type="entry name" value="MFS"/>
</dbReference>
<feature type="transmembrane region" description="Helical" evidence="8">
    <location>
        <begin position="121"/>
        <end position="141"/>
    </location>
</feature>
<dbReference type="InterPro" id="IPR001958">
    <property type="entry name" value="Tet-R_TetA/multi-R_MdtG-like"/>
</dbReference>
<feature type="compositionally biased region" description="Low complexity" evidence="7">
    <location>
        <begin position="10"/>
        <end position="20"/>
    </location>
</feature>
<keyword evidence="2" id="KW-0813">Transport</keyword>
<reference evidence="10 11" key="1">
    <citation type="submission" date="2018-03" db="EMBL/GenBank/DDBJ databases">
        <title>Chitinolytic properties of Streptosporangium nondiastaticum TBG75A20.</title>
        <authorList>
            <person name="Gayathri V."/>
            <person name="Shiburaj S."/>
        </authorList>
    </citation>
    <scope>NUCLEOTIDE SEQUENCE [LARGE SCALE GENOMIC DNA]</scope>
    <source>
        <strain evidence="10 11">TBG75A20</strain>
    </source>
</reference>
<dbReference type="CDD" id="cd17473">
    <property type="entry name" value="MFS_arabinose_efflux_permease_like"/>
    <property type="match status" value="1"/>
</dbReference>
<dbReference type="InterPro" id="IPR020846">
    <property type="entry name" value="MFS_dom"/>
</dbReference>
<evidence type="ECO:0000256" key="7">
    <source>
        <dbReference type="SAM" id="MobiDB-lite"/>
    </source>
</evidence>
<feature type="transmembrane region" description="Helical" evidence="8">
    <location>
        <begin position="26"/>
        <end position="47"/>
    </location>
</feature>
<feature type="transmembrane region" description="Helical" evidence="8">
    <location>
        <begin position="91"/>
        <end position="109"/>
    </location>
</feature>
<gene>
    <name evidence="10" type="ORF">B7P34_28840</name>
</gene>
<feature type="transmembrane region" description="Helical" evidence="8">
    <location>
        <begin position="254"/>
        <end position="277"/>
    </location>
</feature>
<keyword evidence="3" id="KW-1003">Cell membrane</keyword>
<evidence type="ECO:0000256" key="3">
    <source>
        <dbReference type="ARBA" id="ARBA00022475"/>
    </source>
</evidence>
<keyword evidence="11" id="KW-1185">Reference proteome</keyword>
<feature type="transmembrane region" description="Helical" evidence="8">
    <location>
        <begin position="315"/>
        <end position="337"/>
    </location>
</feature>
<comment type="subcellular location">
    <subcellularLocation>
        <location evidence="1">Cell membrane</location>
        <topology evidence="1">Multi-pass membrane protein</topology>
    </subcellularLocation>
</comment>
<dbReference type="GO" id="GO:0005886">
    <property type="term" value="C:plasma membrane"/>
    <property type="evidence" value="ECO:0007669"/>
    <property type="project" value="UniProtKB-SubCell"/>
</dbReference>
<keyword evidence="4 8" id="KW-0812">Transmembrane</keyword>
<evidence type="ECO:0000256" key="4">
    <source>
        <dbReference type="ARBA" id="ARBA00022692"/>
    </source>
</evidence>
<dbReference type="Gene3D" id="1.20.1250.20">
    <property type="entry name" value="MFS general substrate transporter like domains"/>
    <property type="match status" value="1"/>
</dbReference>
<dbReference type="SUPFAM" id="SSF103473">
    <property type="entry name" value="MFS general substrate transporter"/>
    <property type="match status" value="1"/>
</dbReference>
<organism evidence="10 11">
    <name type="scientific">Streptosporangium nondiastaticum</name>
    <dbReference type="NCBI Taxonomy" id="35764"/>
    <lineage>
        <taxon>Bacteria</taxon>
        <taxon>Bacillati</taxon>
        <taxon>Actinomycetota</taxon>
        <taxon>Actinomycetes</taxon>
        <taxon>Streptosporangiales</taxon>
        <taxon>Streptosporangiaceae</taxon>
        <taxon>Streptosporangium</taxon>
    </lineage>
</organism>
<evidence type="ECO:0000313" key="10">
    <source>
        <dbReference type="EMBL" id="PSJ25307.1"/>
    </source>
</evidence>
<dbReference type="RefSeq" id="WP_106681130.1">
    <property type="nucleotide sequence ID" value="NZ_PXWG01000127.1"/>
</dbReference>
<dbReference type="PANTHER" id="PTHR23517">
    <property type="entry name" value="RESISTANCE PROTEIN MDTM, PUTATIVE-RELATED-RELATED"/>
    <property type="match status" value="1"/>
</dbReference>
<evidence type="ECO:0000256" key="2">
    <source>
        <dbReference type="ARBA" id="ARBA00022448"/>
    </source>
</evidence>
<dbReference type="EMBL" id="PXWG01000127">
    <property type="protein sequence ID" value="PSJ25307.1"/>
    <property type="molecule type" value="Genomic_DNA"/>
</dbReference>
<name>A0A9X7JKF9_9ACTN</name>
<evidence type="ECO:0000256" key="5">
    <source>
        <dbReference type="ARBA" id="ARBA00022989"/>
    </source>
</evidence>
<dbReference type="Pfam" id="PF07690">
    <property type="entry name" value="MFS_1"/>
    <property type="match status" value="1"/>
</dbReference>
<accession>A0A9X7JKF9</accession>
<evidence type="ECO:0000259" key="9">
    <source>
        <dbReference type="PROSITE" id="PS50850"/>
    </source>
</evidence>
<feature type="transmembrane region" description="Helical" evidence="8">
    <location>
        <begin position="225"/>
        <end position="242"/>
    </location>
</feature>
<feature type="transmembrane region" description="Helical" evidence="8">
    <location>
        <begin position="349"/>
        <end position="368"/>
    </location>
</feature>
<feature type="region of interest" description="Disordered" evidence="7">
    <location>
        <begin position="1"/>
        <end position="20"/>
    </location>
</feature>
<feature type="transmembrane region" description="Helical" evidence="8">
    <location>
        <begin position="289"/>
        <end position="309"/>
    </location>
</feature>
<keyword evidence="6 8" id="KW-0472">Membrane</keyword>
<proteinExistence type="predicted"/>
<sequence length="405" mass="41254">MSITTQQSSGTPAPTRPGGAGQAATLVLVGTLTIMAGATVAPAIPGIREAFAGTAHVDLLARMITTTHALAIVLFAPLAGGVVERMGKKNALITGMLAFGVGGSSGAYLPDLVSILAGRAVLGVGVSLIMTSSVALVADLYEGSERQRLLGRQTAAGAFGGVVLLLGGGLLAGLDWHVVFLLYLLGMVLVVPALLFLPKRVPAVAVAPGQDAAAPARKRGIPGPVLAALGAMMLGQVAFYSVPVQVPFLVEDHFGSSSVVSGAIIAVQTFCTGMVALRFAFIRRLAGEYTLVALSFLAIALGYTVLFLAPNVAVLVAGMFFMAAGLGSLMPNLNNWVLSDAPPESRARYAGFLTTALFLGQFISPLITQPIVDALGIQPTFAVIAAGAAVVSGAYYLGGRRAAKG</sequence>
<dbReference type="PRINTS" id="PR01035">
    <property type="entry name" value="TCRTETA"/>
</dbReference>
<dbReference type="AlphaFoldDB" id="A0A9X7JKF9"/>
<feature type="transmembrane region" description="Helical" evidence="8">
    <location>
        <begin position="380"/>
        <end position="398"/>
    </location>
</feature>
<dbReference type="InterPro" id="IPR050171">
    <property type="entry name" value="MFS_Transporters"/>
</dbReference>
<dbReference type="InterPro" id="IPR036259">
    <property type="entry name" value="MFS_trans_sf"/>
</dbReference>
<evidence type="ECO:0000256" key="8">
    <source>
        <dbReference type="SAM" id="Phobius"/>
    </source>
</evidence>
<feature type="transmembrane region" description="Helical" evidence="8">
    <location>
        <begin position="153"/>
        <end position="172"/>
    </location>
</feature>
<evidence type="ECO:0000256" key="6">
    <source>
        <dbReference type="ARBA" id="ARBA00023136"/>
    </source>
</evidence>
<protein>
    <submittedName>
        <fullName evidence="10">MFS transporter</fullName>
    </submittedName>
</protein>
<feature type="transmembrane region" description="Helical" evidence="8">
    <location>
        <begin position="178"/>
        <end position="197"/>
    </location>
</feature>